<sequence length="1129" mass="115593">MPDAVRPPNRAALVALLAGLALAALTFFGGPVAAVGALLAQPALALAVSWQARTRAPARRDFLKRDLVPLLAVWGAGFVLAAALLAWPLQALRSGGSLGAALGLSAVVGVCLIGAWRAWPLWLAVEREGGALSRQWRAMADRDLGDLRGLGVAAAVALAIGGGLSLAWPALWPSTLRAAGAIVYALALPLLHAGLQRATRAGGLPVLDMPAKPVARPVQKSAPSFAPAPTPAAQAAPAPAPAPAAASRTAPANASAGPAQDAALYEAARSGRVERALELIEAGANPRALPPADARDQRSLAVLAAVLPDLRLLRTLIAKGIDLNQAHAGMTPLLAATRDSWHGRPDAVTTLLTNGADPRQADREGNTALHHAARSSDPGVAALLRDAAAELDALNHDGLTPLGIACIAGNWRLAKFLLERGARPEPAGGQPVLLAAAGTEEDDAAGVQLLLKHKAKVNALGAQGRSALHEAALAGHAEILAALLAAGATVDARDAAGATPWLEAARSGRVAALDTLASAGADLAAVDARGRNALLLASTAEQVVPAVVKRLLELGVDPEQRDLAGHRAADLAAAAGRWALVSQLDPDYPLPTAVSAADTHAPPPDQAPLGLLREALERGERRGLDALVRLCSPQELGSLLHAPALQAQADAVAWLLRHGASGEQPDVRGDLPLLAALARGPAALPVIRVLLDAGLSPAGSAGLARFLAACLASDARTRPELSALALELLARGVDPFAPAPGGDRALPLAVRLDWPALVEALLALGVDREARDARGMSALHLATALGNVAMVRRLIAAGASPDARAADGQTPLGVALSAGRRDLADWLDWRVWPLPRRALQPADLPAAAKAGDADAVRRLLDLGFEVDVQDAQGCSALLRAAGGGHGAVVDLLLARGADPQRPARTGATPLSAAVSMRQTAIVGALLETGASLEHRLPGEVSVLMLAAALGLPDVAARLLTAGADVHAVDAQGLTALHCAGLFGFIARDRPRLLALLDTLLLAGAQPDGPDPGTVTPLLLLLGARAEPGTVCDEDVILAGLERLLQEDVALDVRDPRGFGPLHLAALHGLLRVVQRLLRAGADPDQRDALNRIPRDIAIMRGFVDVAGELAPAGVPGAGAPIARFLRDPR</sequence>
<comment type="caution">
    <text evidence="6">The sequence shown here is derived from an EMBL/GenBank/DDBJ whole genome shotgun (WGS) entry which is preliminary data.</text>
</comment>
<feature type="repeat" description="ANK" evidence="3">
    <location>
        <begin position="496"/>
        <end position="528"/>
    </location>
</feature>
<keyword evidence="5" id="KW-0472">Membrane</keyword>
<evidence type="ECO:0000313" key="7">
    <source>
        <dbReference type="Proteomes" id="UP000292627"/>
    </source>
</evidence>
<evidence type="ECO:0000256" key="1">
    <source>
        <dbReference type="ARBA" id="ARBA00022737"/>
    </source>
</evidence>
<feature type="transmembrane region" description="Helical" evidence="5">
    <location>
        <begin position="71"/>
        <end position="89"/>
    </location>
</feature>
<dbReference type="Pfam" id="PF13857">
    <property type="entry name" value="Ank_5"/>
    <property type="match status" value="1"/>
</dbReference>
<feature type="repeat" description="ANK" evidence="3">
    <location>
        <begin position="1056"/>
        <end position="1088"/>
    </location>
</feature>
<dbReference type="OrthoDB" id="8960888at2"/>
<dbReference type="InterPro" id="IPR036770">
    <property type="entry name" value="Ankyrin_rpt-contain_sf"/>
</dbReference>
<name>A0A4Q8LB15_9GAMM</name>
<dbReference type="Pfam" id="PF12796">
    <property type="entry name" value="Ank_2"/>
    <property type="match status" value="4"/>
</dbReference>
<proteinExistence type="predicted"/>
<feature type="repeat" description="ANK" evidence="3">
    <location>
        <begin position="905"/>
        <end position="937"/>
    </location>
</feature>
<dbReference type="PRINTS" id="PR01415">
    <property type="entry name" value="ANKYRIN"/>
</dbReference>
<feature type="transmembrane region" description="Helical" evidence="5">
    <location>
        <begin position="101"/>
        <end position="119"/>
    </location>
</feature>
<feature type="repeat" description="ANK" evidence="3">
    <location>
        <begin position="774"/>
        <end position="806"/>
    </location>
</feature>
<evidence type="ECO:0000256" key="3">
    <source>
        <dbReference type="PROSITE-ProRule" id="PRU00023"/>
    </source>
</evidence>
<feature type="repeat" description="ANK" evidence="3">
    <location>
        <begin position="364"/>
        <end position="396"/>
    </location>
</feature>
<dbReference type="InterPro" id="IPR002110">
    <property type="entry name" value="Ankyrin_rpt"/>
</dbReference>
<keyword evidence="2 3" id="KW-0040">ANK repeat</keyword>
<dbReference type="EMBL" id="SHMC01000003">
    <property type="protein sequence ID" value="TAA25529.1"/>
    <property type="molecule type" value="Genomic_DNA"/>
</dbReference>
<dbReference type="PROSITE" id="PS50297">
    <property type="entry name" value="ANK_REP_REGION"/>
    <property type="match status" value="7"/>
</dbReference>
<feature type="region of interest" description="Disordered" evidence="4">
    <location>
        <begin position="218"/>
        <end position="257"/>
    </location>
</feature>
<keyword evidence="5" id="KW-1133">Transmembrane helix</keyword>
<feature type="repeat" description="ANK" evidence="3">
    <location>
        <begin position="463"/>
        <end position="495"/>
    </location>
</feature>
<dbReference type="SMART" id="SM00248">
    <property type="entry name" value="ANK"/>
    <property type="match status" value="17"/>
</dbReference>
<dbReference type="PANTHER" id="PTHR24198">
    <property type="entry name" value="ANKYRIN REPEAT AND PROTEIN KINASE DOMAIN-CONTAINING PROTEIN"/>
    <property type="match status" value="1"/>
</dbReference>
<dbReference type="SUPFAM" id="SSF48403">
    <property type="entry name" value="Ankyrin repeat"/>
    <property type="match status" value="2"/>
</dbReference>
<dbReference type="PANTHER" id="PTHR24198:SF165">
    <property type="entry name" value="ANKYRIN REPEAT-CONTAINING PROTEIN-RELATED"/>
    <property type="match status" value="1"/>
</dbReference>
<feature type="transmembrane region" description="Helical" evidence="5">
    <location>
        <begin position="178"/>
        <end position="195"/>
    </location>
</feature>
<dbReference type="RefSeq" id="WP_130551156.1">
    <property type="nucleotide sequence ID" value="NZ_SHMC01000003.1"/>
</dbReference>
<evidence type="ECO:0000256" key="5">
    <source>
        <dbReference type="SAM" id="Phobius"/>
    </source>
</evidence>
<feature type="repeat" description="ANK" evidence="3">
    <location>
        <begin position="872"/>
        <end position="904"/>
    </location>
</feature>
<feature type="transmembrane region" description="Helical" evidence="5">
    <location>
        <begin position="149"/>
        <end position="171"/>
    </location>
</feature>
<accession>A0A4Q8LB15</accession>
<dbReference type="PROSITE" id="PS50088">
    <property type="entry name" value="ANK_REPEAT"/>
    <property type="match status" value="10"/>
</dbReference>
<dbReference type="Gene3D" id="1.25.40.20">
    <property type="entry name" value="Ankyrin repeat-containing domain"/>
    <property type="match status" value="5"/>
</dbReference>
<protein>
    <submittedName>
        <fullName evidence="6">Uncharacterized protein</fullName>
    </submittedName>
</protein>
<feature type="repeat" description="ANK" evidence="3">
    <location>
        <begin position="529"/>
        <end position="563"/>
    </location>
</feature>
<keyword evidence="1" id="KW-0677">Repeat</keyword>
<evidence type="ECO:0000256" key="4">
    <source>
        <dbReference type="SAM" id="MobiDB-lite"/>
    </source>
</evidence>
<gene>
    <name evidence="6" type="ORF">EA660_08730</name>
</gene>
<feature type="repeat" description="ANK" evidence="3">
    <location>
        <begin position="938"/>
        <end position="970"/>
    </location>
</feature>
<evidence type="ECO:0000256" key="2">
    <source>
        <dbReference type="ARBA" id="ARBA00023043"/>
    </source>
</evidence>
<dbReference type="AlphaFoldDB" id="A0A4Q8LB15"/>
<evidence type="ECO:0000313" key="6">
    <source>
        <dbReference type="EMBL" id="TAA25529.1"/>
    </source>
</evidence>
<feature type="compositionally biased region" description="Low complexity" evidence="4">
    <location>
        <begin position="221"/>
        <end position="256"/>
    </location>
</feature>
<keyword evidence="5" id="KW-0812">Transmembrane</keyword>
<dbReference type="Proteomes" id="UP000292627">
    <property type="component" value="Unassembled WGS sequence"/>
</dbReference>
<organism evidence="6 7">
    <name type="scientific">Pseudoxanthomonas winnipegensis</name>
    <dbReference type="NCBI Taxonomy" id="2480810"/>
    <lineage>
        <taxon>Bacteria</taxon>
        <taxon>Pseudomonadati</taxon>
        <taxon>Pseudomonadota</taxon>
        <taxon>Gammaproteobacteria</taxon>
        <taxon>Lysobacterales</taxon>
        <taxon>Lysobacteraceae</taxon>
        <taxon>Pseudoxanthomonas</taxon>
    </lineage>
</organism>
<reference evidence="6 7" key="1">
    <citation type="submission" date="2019-02" db="EMBL/GenBank/DDBJ databases">
        <title>WGS of Pseudoxanthomonas species novum from clinical isolates.</title>
        <authorList>
            <person name="Bernier A.-M."/>
            <person name="Bernard K."/>
            <person name="Vachon A."/>
        </authorList>
    </citation>
    <scope>NUCLEOTIDE SEQUENCE [LARGE SCALE GENOMIC DNA]</scope>
    <source>
        <strain evidence="6 7">NML171200</strain>
    </source>
</reference>
<feature type="repeat" description="ANK" evidence="3">
    <location>
        <begin position="397"/>
        <end position="429"/>
    </location>
</feature>